<feature type="domain" description="CUB" evidence="4">
    <location>
        <begin position="44"/>
        <end position="162"/>
    </location>
</feature>
<proteinExistence type="predicted"/>
<name>A0ABP0FJY3_CLALP</name>
<dbReference type="Proteomes" id="UP001642483">
    <property type="component" value="Unassembled WGS sequence"/>
</dbReference>
<protein>
    <recommendedName>
        <fullName evidence="4">CUB domain-containing protein</fullName>
    </recommendedName>
</protein>
<evidence type="ECO:0000313" key="5">
    <source>
        <dbReference type="EMBL" id="CAK8679666.1"/>
    </source>
</evidence>
<comment type="caution">
    <text evidence="5">The sequence shown here is derived from an EMBL/GenBank/DDBJ whole genome shotgun (WGS) entry which is preliminary data.</text>
</comment>
<dbReference type="PROSITE" id="PS01180">
    <property type="entry name" value="CUB"/>
    <property type="match status" value="1"/>
</dbReference>
<dbReference type="CDD" id="cd00041">
    <property type="entry name" value="CUB"/>
    <property type="match status" value="1"/>
</dbReference>
<dbReference type="EMBL" id="CAWYQH010000068">
    <property type="protein sequence ID" value="CAK8679666.1"/>
    <property type="molecule type" value="Genomic_DNA"/>
</dbReference>
<evidence type="ECO:0000259" key="4">
    <source>
        <dbReference type="PROSITE" id="PS01180"/>
    </source>
</evidence>
<dbReference type="SUPFAM" id="SSF49854">
    <property type="entry name" value="Spermadhesin, CUB domain"/>
    <property type="match status" value="1"/>
</dbReference>
<sequence length="404" mass="45540">MSPGALIEPDPHQVKLKMFLLRFGTMSALLWAVSGTEILHKDREGGTIESPLERPSGSFSYTYPGNLHLEYAVKARKGEIVVLTFRSFSLSFAKTDGKPHDYLQVFDGRMSDDDVGIIYTGYLETPFTYISTKRKVRMQFVTAPRKSNFQPHSGFSIDYNFVNPRTHCIKEHLKVKHGYIASCSDEKAGFATECTIQCEYGYEPHGGVVARCVNGAFTQVNCQALELRYCEISLLEVRSNVTSCDQTHGDDRARSCSVECKENYQLTGPSVVTCVDGEFPHSCDLIPEIVRRCENDEENCPYTFDDILDYYSNNQLEADPTLDPSEQEVEQAVLESVPDPGVGAAGRSVGGVGRKCWSSYCSTVWKNNQRYYKYSCGRCRVSSVRMTCFFCRKKKCHATPPYFY</sequence>
<dbReference type="Pfam" id="PF00431">
    <property type="entry name" value="CUB"/>
    <property type="match status" value="1"/>
</dbReference>
<dbReference type="PANTHER" id="PTHR24251">
    <property type="entry name" value="OVOCHYMASE-RELATED"/>
    <property type="match status" value="1"/>
</dbReference>
<evidence type="ECO:0000313" key="6">
    <source>
        <dbReference type="Proteomes" id="UP001642483"/>
    </source>
</evidence>
<dbReference type="PANTHER" id="PTHR24251:SF30">
    <property type="entry name" value="MEMBRANE FRIZZLED-RELATED PROTEIN"/>
    <property type="match status" value="1"/>
</dbReference>
<gene>
    <name evidence="5" type="ORF">CVLEPA_LOCUS9922</name>
</gene>
<evidence type="ECO:0000256" key="1">
    <source>
        <dbReference type="ARBA" id="ARBA00022737"/>
    </source>
</evidence>
<organism evidence="5 6">
    <name type="scientific">Clavelina lepadiformis</name>
    <name type="common">Light-bulb sea squirt</name>
    <name type="synonym">Ascidia lepadiformis</name>
    <dbReference type="NCBI Taxonomy" id="159417"/>
    <lineage>
        <taxon>Eukaryota</taxon>
        <taxon>Metazoa</taxon>
        <taxon>Chordata</taxon>
        <taxon>Tunicata</taxon>
        <taxon>Ascidiacea</taxon>
        <taxon>Aplousobranchia</taxon>
        <taxon>Clavelinidae</taxon>
        <taxon>Clavelina</taxon>
    </lineage>
</organism>
<dbReference type="InterPro" id="IPR000859">
    <property type="entry name" value="CUB_dom"/>
</dbReference>
<dbReference type="Gene3D" id="2.60.120.290">
    <property type="entry name" value="Spermadhesin, CUB domain"/>
    <property type="match status" value="1"/>
</dbReference>
<keyword evidence="6" id="KW-1185">Reference proteome</keyword>
<keyword evidence="2" id="KW-1015">Disulfide bond</keyword>
<evidence type="ECO:0000256" key="3">
    <source>
        <dbReference type="PROSITE-ProRule" id="PRU00059"/>
    </source>
</evidence>
<comment type="caution">
    <text evidence="3">Lacks conserved residue(s) required for the propagation of feature annotation.</text>
</comment>
<keyword evidence="1" id="KW-0677">Repeat</keyword>
<evidence type="ECO:0000256" key="2">
    <source>
        <dbReference type="ARBA" id="ARBA00023157"/>
    </source>
</evidence>
<dbReference type="InterPro" id="IPR035914">
    <property type="entry name" value="Sperma_CUB_dom_sf"/>
</dbReference>
<accession>A0ABP0FJY3</accession>
<reference evidence="5 6" key="1">
    <citation type="submission" date="2024-02" db="EMBL/GenBank/DDBJ databases">
        <authorList>
            <person name="Daric V."/>
            <person name="Darras S."/>
        </authorList>
    </citation>
    <scope>NUCLEOTIDE SEQUENCE [LARGE SCALE GENOMIC DNA]</scope>
</reference>
<dbReference type="SMART" id="SM00042">
    <property type="entry name" value="CUB"/>
    <property type="match status" value="1"/>
</dbReference>